<accession>A0A9Y1FMG7</accession>
<proteinExistence type="predicted"/>
<dbReference type="InterPro" id="IPR002791">
    <property type="entry name" value="ARMT1-like_metal-bd"/>
</dbReference>
<dbReference type="PIRSF" id="PIRSF006593">
    <property type="entry name" value="UCP006593"/>
    <property type="match status" value="1"/>
</dbReference>
<dbReference type="SUPFAM" id="SSF111321">
    <property type="entry name" value="AF1104-like"/>
    <property type="match status" value="1"/>
</dbReference>
<evidence type="ECO:0000259" key="1">
    <source>
        <dbReference type="Pfam" id="PF01937"/>
    </source>
</evidence>
<dbReference type="Pfam" id="PF01937">
    <property type="entry name" value="ARMT1-like_dom"/>
    <property type="match status" value="1"/>
</dbReference>
<dbReference type="Gene3D" id="1.10.285.20">
    <property type="entry name" value="Uncharacterised protein PF01937, DUF89, domain 2"/>
    <property type="match status" value="1"/>
</dbReference>
<dbReference type="Proteomes" id="UP001201020">
    <property type="component" value="Chromosome"/>
</dbReference>
<name>A0A9Y1FMG7_9ARCH</name>
<dbReference type="InterPro" id="IPR036075">
    <property type="entry name" value="ARMT-1-like_metal-bd_sf"/>
</dbReference>
<feature type="domain" description="Damage-control phosphatase ARMT1-like metal-binding" evidence="1">
    <location>
        <begin position="5"/>
        <end position="275"/>
    </location>
</feature>
<organism evidence="2">
    <name type="scientific">Candidatus Heimdallarchaeum aukensis</name>
    <dbReference type="NCBI Taxonomy" id="2876573"/>
    <lineage>
        <taxon>Archaea</taxon>
        <taxon>Promethearchaeati</taxon>
        <taxon>Candidatus Heimdallarchaeota</taxon>
        <taxon>Candidatus Heimdallarchaeia (ex Rinke et al. 2021) (nom. nud.)</taxon>
        <taxon>Candidatus Heimdallarchaeales</taxon>
        <taxon>Candidatus Heimdallarchaeaceae</taxon>
        <taxon>Candidatus Heimdallarchaeum</taxon>
    </lineage>
</organism>
<sequence>MLTEQVCLECIKKTADRAIDRLKKNEIRKENILNSINLFLDKVDKKYSPIEINFEVFNLISSLSEIYDPLKELKEQANLNANQVLPYIKEEEKKSEDILFSLIKASVAGNIIDFSIDKEVNLLSTLKKVLNSSFAINDYDLFLEKLQITKKVQLLTDNAGEIIFDLELLSFLQKRFNKKIVIITKRFPFSNDITLKEVKRLIKKVELKGKIISINNKKYRSYKKKIKKKLDSKAVVISKGQGNYELLSDEKLNIFFLLMVKCPVIAKKIVCNVGDVVFFQK</sequence>
<dbReference type="Gene3D" id="3.40.50.10880">
    <property type="entry name" value="Uncharacterised protein PF01937, DUF89, domain 3"/>
    <property type="match status" value="1"/>
</dbReference>
<dbReference type="AlphaFoldDB" id="A0A9Y1FMG7"/>
<reference evidence="2" key="1">
    <citation type="journal article" date="2022" name="Nat. Microbiol.">
        <title>Unique mobile elements and scalable gene flow at the prokaryote-eukaryote boundary revealed by circularized Asgard archaea genomes.</title>
        <authorList>
            <person name="Wu F."/>
            <person name="Speth D.R."/>
            <person name="Philosof A."/>
            <person name="Cremiere A."/>
            <person name="Narayanan A."/>
            <person name="Barco R.A."/>
            <person name="Connon S.A."/>
            <person name="Amend J.P."/>
            <person name="Antoshechkin I.A."/>
            <person name="Orphan V.J."/>
        </authorList>
    </citation>
    <scope>NUCLEOTIDE SEQUENCE</scope>
    <source>
        <strain evidence="2">PM71</strain>
    </source>
</reference>
<dbReference type="EMBL" id="CP084166">
    <property type="protein sequence ID" value="UJG42041.1"/>
    <property type="molecule type" value="Genomic_DNA"/>
</dbReference>
<dbReference type="InterPro" id="IPR014444">
    <property type="entry name" value="PH1575-like"/>
</dbReference>
<evidence type="ECO:0000313" key="2">
    <source>
        <dbReference type="EMBL" id="UJG42041.1"/>
    </source>
</evidence>
<gene>
    <name evidence="2" type="ORF">K9W45_06140</name>
</gene>
<protein>
    <submittedName>
        <fullName evidence="2">ARMT1-like domain-containing protein</fullName>
    </submittedName>
</protein>